<sequence length="97" mass="9874">MSHPSQRPGPSQRSGSGEGSTPISPLLVPMLLGGIVIGFLAGYFFVWWGLIAVAAVLVVAASLVLTGRSRDGATGAVVGVLLGYLGIILVALFRGVL</sequence>
<name>A0A291GQF0_9MICO</name>
<evidence type="ECO:0000256" key="2">
    <source>
        <dbReference type="SAM" id="Phobius"/>
    </source>
</evidence>
<keyword evidence="2" id="KW-0812">Transmembrane</keyword>
<feature type="transmembrane region" description="Helical" evidence="2">
    <location>
        <begin position="21"/>
        <end position="41"/>
    </location>
</feature>
<dbReference type="KEGG" id="brz:CFK38_12540"/>
<evidence type="ECO:0000256" key="1">
    <source>
        <dbReference type="SAM" id="MobiDB-lite"/>
    </source>
</evidence>
<proteinExistence type="predicted"/>
<feature type="transmembrane region" description="Helical" evidence="2">
    <location>
        <begin position="47"/>
        <end position="66"/>
    </location>
</feature>
<evidence type="ECO:0000313" key="4">
    <source>
        <dbReference type="Proteomes" id="UP000218165"/>
    </source>
</evidence>
<organism evidence="3 4">
    <name type="scientific">Brachybacterium vulturis</name>
    <dbReference type="NCBI Taxonomy" id="2017484"/>
    <lineage>
        <taxon>Bacteria</taxon>
        <taxon>Bacillati</taxon>
        <taxon>Actinomycetota</taxon>
        <taxon>Actinomycetes</taxon>
        <taxon>Micrococcales</taxon>
        <taxon>Dermabacteraceae</taxon>
        <taxon>Brachybacterium</taxon>
    </lineage>
</organism>
<keyword evidence="2" id="KW-0472">Membrane</keyword>
<dbReference type="Proteomes" id="UP000218165">
    <property type="component" value="Chromosome"/>
</dbReference>
<dbReference type="EMBL" id="CP023563">
    <property type="protein sequence ID" value="ATG52262.1"/>
    <property type="molecule type" value="Genomic_DNA"/>
</dbReference>
<feature type="transmembrane region" description="Helical" evidence="2">
    <location>
        <begin position="73"/>
        <end position="93"/>
    </location>
</feature>
<keyword evidence="4" id="KW-1185">Reference proteome</keyword>
<accession>A0A291GQF0</accession>
<gene>
    <name evidence="3" type="ORF">CFK38_12540</name>
</gene>
<keyword evidence="2" id="KW-1133">Transmembrane helix</keyword>
<reference evidence="4" key="1">
    <citation type="submission" date="2017-09" db="EMBL/GenBank/DDBJ databases">
        <title>Brachybacterium sp. VM2412.</title>
        <authorList>
            <person name="Tak E.J."/>
            <person name="Bae J.-W."/>
        </authorList>
    </citation>
    <scope>NUCLEOTIDE SEQUENCE [LARGE SCALE GENOMIC DNA]</scope>
    <source>
        <strain evidence="4">VM2412</strain>
    </source>
</reference>
<protein>
    <submittedName>
        <fullName evidence="3">Uncharacterized protein</fullName>
    </submittedName>
</protein>
<dbReference type="RefSeq" id="WP_096803377.1">
    <property type="nucleotide sequence ID" value="NZ_CP023563.1"/>
</dbReference>
<dbReference type="AlphaFoldDB" id="A0A291GQF0"/>
<feature type="region of interest" description="Disordered" evidence="1">
    <location>
        <begin position="1"/>
        <end position="20"/>
    </location>
</feature>
<evidence type="ECO:0000313" key="3">
    <source>
        <dbReference type="EMBL" id="ATG52262.1"/>
    </source>
</evidence>